<sequence length="632" mass="71591">MGLYDSMPEDRLPQCWSDDVRMNALFAPFRLKSVNPESWEMKMKFWSDMIRQWCKHRKDPIITAADAKFAFQRKGRTPACIDIVVEEMFRNGELSLPSKYQQILQNGPESWVRWGARLAFRPAAFALTAVTSLLPGRQAIDSDGMPKASIESTQRFVVESAVKEQATQMLNNYPQGVERIGTIDELLRNSETGYSKELFELLLGWLVSEGYAMKKGDIVKLAEPDTKVTPVSEADEALAKLTRAESRLAGDEVRLARDVAAAHNEARAAVQVGNRIAAKNHLRRKQRAVQRLAKCTAALENVRQLLNQMRDVEDNAIIVDTYKSSTQAMKQSMKDGGLEEDSVHDTMDDLKEVMDTYNEVEKALSTTVDDFDTAELEQELKELLANSGPGDGGTPGKEQKEKITGPKLPTPPLDKPRRKSERDFVFDGEERMLAELNELDLEDPNSKDSRVQERRKKVAVPTDEWIEEEKPIEKSETKPEKESQKWYPPSGECLKSDSMWDNNNRDSKVQDPDDFGDLHQDDRLHPGQPLDMDFSTPPKLYARDFQVRDHKMAAGVWLYNSRDPTTRDANCNVDGTLSHSTEYFSSESPGKSGGNFQMAPGGERKREKLPKEVSSVTEDLERRLRKLRGFNL</sequence>
<reference evidence="1 2" key="1">
    <citation type="journal article" date="2021" name="Front. Genet.">
        <title>Chromosome-Level Genome Assembly Reveals Significant Gene Expansion in the Toll and IMD Signaling Pathways of Dendrolimus kikuchii.</title>
        <authorList>
            <person name="Zhou J."/>
            <person name="Wu P."/>
            <person name="Xiong Z."/>
            <person name="Liu N."/>
            <person name="Zhao N."/>
            <person name="Ji M."/>
            <person name="Qiu Y."/>
            <person name="Yang B."/>
        </authorList>
    </citation>
    <scope>NUCLEOTIDE SEQUENCE [LARGE SCALE GENOMIC DNA]</scope>
    <source>
        <strain evidence="1">Ann1</strain>
    </source>
</reference>
<comment type="caution">
    <text evidence="1">The sequence shown here is derived from an EMBL/GenBank/DDBJ whole genome shotgun (WGS) entry which is preliminary data.</text>
</comment>
<protein>
    <submittedName>
        <fullName evidence="1">Uncharacterized protein</fullName>
    </submittedName>
</protein>
<gene>
    <name evidence="1" type="ORF">K1T71_014435</name>
</gene>
<accession>A0ACC1CE30</accession>
<keyword evidence="2" id="KW-1185">Reference proteome</keyword>
<dbReference type="Proteomes" id="UP000824533">
    <property type="component" value="Linkage Group LG29"/>
</dbReference>
<evidence type="ECO:0000313" key="1">
    <source>
        <dbReference type="EMBL" id="KAJ0169829.1"/>
    </source>
</evidence>
<organism evidence="1 2">
    <name type="scientific">Dendrolimus kikuchii</name>
    <dbReference type="NCBI Taxonomy" id="765133"/>
    <lineage>
        <taxon>Eukaryota</taxon>
        <taxon>Metazoa</taxon>
        <taxon>Ecdysozoa</taxon>
        <taxon>Arthropoda</taxon>
        <taxon>Hexapoda</taxon>
        <taxon>Insecta</taxon>
        <taxon>Pterygota</taxon>
        <taxon>Neoptera</taxon>
        <taxon>Endopterygota</taxon>
        <taxon>Lepidoptera</taxon>
        <taxon>Glossata</taxon>
        <taxon>Ditrysia</taxon>
        <taxon>Bombycoidea</taxon>
        <taxon>Lasiocampidae</taxon>
        <taxon>Dendrolimus</taxon>
    </lineage>
</organism>
<proteinExistence type="predicted"/>
<name>A0ACC1CE30_9NEOP</name>
<evidence type="ECO:0000313" key="2">
    <source>
        <dbReference type="Proteomes" id="UP000824533"/>
    </source>
</evidence>
<dbReference type="EMBL" id="CM034415">
    <property type="protein sequence ID" value="KAJ0169829.1"/>
    <property type="molecule type" value="Genomic_DNA"/>
</dbReference>